<organism evidence="5 6">
    <name type="scientific">Actinacidiphila polyblastidii</name>
    <dbReference type="NCBI Taxonomy" id="3110430"/>
    <lineage>
        <taxon>Bacteria</taxon>
        <taxon>Bacillati</taxon>
        <taxon>Actinomycetota</taxon>
        <taxon>Actinomycetes</taxon>
        <taxon>Kitasatosporales</taxon>
        <taxon>Streptomycetaceae</taxon>
        <taxon>Actinacidiphila</taxon>
    </lineage>
</organism>
<dbReference type="SUPFAM" id="SSF110710">
    <property type="entry name" value="TTHA0583/YokD-like"/>
    <property type="match status" value="1"/>
</dbReference>
<evidence type="ECO:0000256" key="1">
    <source>
        <dbReference type="ARBA" id="ARBA00006383"/>
    </source>
</evidence>
<name>A0ABU7P9U6_9ACTN</name>
<comment type="caution">
    <text evidence="5">The sequence shown here is derived from an EMBL/GenBank/DDBJ whole genome shotgun (WGS) entry which is preliminary data.</text>
</comment>
<accession>A0ABU7P9U6</accession>
<keyword evidence="3 4" id="KW-0012">Acyltransferase</keyword>
<sequence>MAGHTRASLAADFGRLGLAAGATVLVHAAMKPVGPVDAPLPDPAPDRLPDRLPGPAADPAAETVLAALRDVLGPRGTVVVPAFTESNSASSRLHRRLTAAMTAQEAARHRAAMPAFDPAHTPSEQVGRLAEAVRRAPGAHRSGHPQTSFAALGARAAAVVARHHAHDHLGEHSPLRALYDTDAAIVLLGVGYAVCSAFHLAEYRIQDPPYRDYSCVVRCDGAARWITYRDVALDDGDFPALGAAFERAAGAGTAYDADLPAPRAVGRGPVGNAESRVLPLRDAVDFAVGWLSENRPRPPRRLPGV</sequence>
<keyword evidence="4" id="KW-0046">Antibiotic resistance</keyword>
<evidence type="ECO:0000256" key="2">
    <source>
        <dbReference type="ARBA" id="ARBA00022679"/>
    </source>
</evidence>
<protein>
    <recommendedName>
        <fullName evidence="4">Aminoglycoside N(3)-acetyltransferase</fullName>
        <ecNumber evidence="4">2.3.1.-</ecNumber>
    </recommendedName>
</protein>
<evidence type="ECO:0000256" key="3">
    <source>
        <dbReference type="ARBA" id="ARBA00023315"/>
    </source>
</evidence>
<dbReference type="Proteomes" id="UP001344658">
    <property type="component" value="Unassembled WGS sequence"/>
</dbReference>
<gene>
    <name evidence="5" type="ORF">V2S66_11485</name>
</gene>
<keyword evidence="2 4" id="KW-0808">Transferase</keyword>
<comment type="similarity">
    <text evidence="1 4">Belongs to the antibiotic N-acetyltransferase family.</text>
</comment>
<dbReference type="EC" id="2.3.1.-" evidence="4"/>
<dbReference type="InterPro" id="IPR003679">
    <property type="entry name" value="Amioglycoside_AcTrfase"/>
</dbReference>
<evidence type="ECO:0000313" key="6">
    <source>
        <dbReference type="Proteomes" id="UP001344658"/>
    </source>
</evidence>
<comment type="catalytic activity">
    <reaction evidence="4">
        <text>a 2-deoxystreptamine antibiotic + acetyl-CoA = an N(3)-acetyl-2-deoxystreptamine antibiotic + CoA + H(+)</text>
        <dbReference type="Rhea" id="RHEA:12665"/>
        <dbReference type="ChEBI" id="CHEBI:15378"/>
        <dbReference type="ChEBI" id="CHEBI:57287"/>
        <dbReference type="ChEBI" id="CHEBI:57288"/>
        <dbReference type="ChEBI" id="CHEBI:57921"/>
        <dbReference type="ChEBI" id="CHEBI:77452"/>
        <dbReference type="EC" id="2.3.1.81"/>
    </reaction>
</comment>
<reference evidence="5 6" key="1">
    <citation type="submission" date="2023-12" db="EMBL/GenBank/DDBJ databases">
        <title>Streptomyces sp. V4-01.</title>
        <authorList>
            <person name="Somphong A."/>
            <person name="Phongsopitanun W."/>
        </authorList>
    </citation>
    <scope>NUCLEOTIDE SEQUENCE [LARGE SCALE GENOMIC DNA]</scope>
    <source>
        <strain evidence="5 6">V4-01</strain>
    </source>
</reference>
<evidence type="ECO:0000256" key="4">
    <source>
        <dbReference type="RuleBase" id="RU365031"/>
    </source>
</evidence>
<dbReference type="Pfam" id="PF02522">
    <property type="entry name" value="Antibiotic_NAT"/>
    <property type="match status" value="1"/>
</dbReference>
<evidence type="ECO:0000313" key="5">
    <source>
        <dbReference type="EMBL" id="MEE4542585.1"/>
    </source>
</evidence>
<dbReference type="PANTHER" id="PTHR11104">
    <property type="entry name" value="AMINOGLYCOSIDE N3-ACETYLTRANSFERASE"/>
    <property type="match status" value="1"/>
</dbReference>
<proteinExistence type="inferred from homology"/>
<dbReference type="PANTHER" id="PTHR11104:SF0">
    <property type="entry name" value="SPBETA PROPHAGE-DERIVED AMINOGLYCOSIDE N(3')-ACETYLTRANSFERASE-LIKE PROTEIN YOKD"/>
    <property type="match status" value="1"/>
</dbReference>
<dbReference type="EMBL" id="JAZEWV010000007">
    <property type="protein sequence ID" value="MEE4542585.1"/>
    <property type="molecule type" value="Genomic_DNA"/>
</dbReference>
<dbReference type="InterPro" id="IPR028345">
    <property type="entry name" value="Antibiotic_NAT-like"/>
</dbReference>
<dbReference type="RefSeq" id="WP_330794517.1">
    <property type="nucleotide sequence ID" value="NZ_JAZEWV010000007.1"/>
</dbReference>
<keyword evidence="6" id="KW-1185">Reference proteome</keyword>